<dbReference type="AlphaFoldDB" id="A0A3S3QDE3"/>
<dbReference type="Pfam" id="PF13585">
    <property type="entry name" value="CHU_C"/>
    <property type="match status" value="1"/>
</dbReference>
<protein>
    <submittedName>
        <fullName evidence="2">Gliding motility-associated C-terminal domain-containing protein</fullName>
    </submittedName>
</protein>
<feature type="signal peptide" evidence="1">
    <location>
        <begin position="1"/>
        <end position="19"/>
    </location>
</feature>
<organism evidence="2 3">
    <name type="scientific">Flavobacterium cerinum</name>
    <dbReference type="NCBI Taxonomy" id="2502784"/>
    <lineage>
        <taxon>Bacteria</taxon>
        <taxon>Pseudomonadati</taxon>
        <taxon>Bacteroidota</taxon>
        <taxon>Flavobacteriia</taxon>
        <taxon>Flavobacteriales</taxon>
        <taxon>Flavobacteriaceae</taxon>
        <taxon>Flavobacterium</taxon>
    </lineage>
</organism>
<gene>
    <name evidence="2" type="ORF">EPI11_06980</name>
</gene>
<evidence type="ECO:0000313" key="2">
    <source>
        <dbReference type="EMBL" id="RWX00757.1"/>
    </source>
</evidence>
<name>A0A3S3QDE3_9FLAO</name>
<sequence length="430" mass="47940">MKRSIIYIVFLMFSVTLLAQNTGQTFNQGTLYVSPGTLMTVMSDFDNDEMGEYENNGEVLFHGNFNNNGITTFDLTKGKGYTRFESSIQQNITGGIPADFYDVLFNNSSNTATEPAFRLFGDISISGNADFLEGIVKDDVFGGIIVFENSATHSNVGNESHVDGYVVKNGSTEFIYPIGDQDSIGNKARYYRYAAISATGEKASSFNGKYYYQNSNDKFPHAKKTGVIEIIDNKEYWRIEKTAGQANVTLTLTWDTATTPLEIVAQPYGEIHIVRWDNVNNLWVDEGGVANALTSTTGTVTTSVDVRGYGVFTLARIKDNLILPGDIVIYNGVTPDGDGDNDYFIIDHIKDFPNNSVEIYNRWGIRVFETRSYDTNGNVFRGFSGGRTTITDTKILPTGTYFYIIKYDYEKPDIPKRTITKSGYLYLSSD</sequence>
<evidence type="ECO:0000313" key="3">
    <source>
        <dbReference type="Proteomes" id="UP000287527"/>
    </source>
</evidence>
<keyword evidence="1" id="KW-0732">Signal</keyword>
<comment type="caution">
    <text evidence="2">The sequence shown here is derived from an EMBL/GenBank/DDBJ whole genome shotgun (WGS) entry which is preliminary data.</text>
</comment>
<evidence type="ECO:0000256" key="1">
    <source>
        <dbReference type="SAM" id="SignalP"/>
    </source>
</evidence>
<dbReference type="RefSeq" id="WP_128389240.1">
    <property type="nucleotide sequence ID" value="NZ_SBII01000004.1"/>
</dbReference>
<dbReference type="EMBL" id="SBII01000004">
    <property type="protein sequence ID" value="RWX00757.1"/>
    <property type="molecule type" value="Genomic_DNA"/>
</dbReference>
<keyword evidence="3" id="KW-1185">Reference proteome</keyword>
<proteinExistence type="predicted"/>
<reference evidence="2 3" key="1">
    <citation type="submission" date="2019-01" db="EMBL/GenBank/DDBJ databases">
        <title>Flavobacterium sp. nov.,isolated from freshwater.</title>
        <authorList>
            <person name="Zhang R."/>
            <person name="Du Z.-J."/>
        </authorList>
    </citation>
    <scope>NUCLEOTIDE SEQUENCE [LARGE SCALE GENOMIC DNA]</scope>
    <source>
        <strain evidence="2 3">1E403</strain>
    </source>
</reference>
<dbReference type="OrthoDB" id="1489185at2"/>
<feature type="chain" id="PRO_5018707140" evidence="1">
    <location>
        <begin position="20"/>
        <end position="430"/>
    </location>
</feature>
<accession>A0A3S3QDE3</accession>
<dbReference type="Proteomes" id="UP000287527">
    <property type="component" value="Unassembled WGS sequence"/>
</dbReference>